<reference evidence="3 4" key="1">
    <citation type="submission" date="2018-04" db="EMBL/GenBank/DDBJ databases">
        <title>Novel Campyloabacter and Helicobacter Species and Strains.</title>
        <authorList>
            <person name="Mannion A.J."/>
            <person name="Shen Z."/>
            <person name="Fox J.G."/>
        </authorList>
    </citation>
    <scope>NUCLEOTIDE SEQUENCE [LARGE SCALE GENOMIC DNA]</scope>
    <source>
        <strain evidence="3 4">MIT 97-5075</strain>
    </source>
</reference>
<dbReference type="Gene3D" id="3.40.50.720">
    <property type="entry name" value="NAD(P)-binding Rossmann-like Domain"/>
    <property type="match status" value="1"/>
</dbReference>
<dbReference type="InterPro" id="IPR002347">
    <property type="entry name" value="SDR_fam"/>
</dbReference>
<accession>A0A3D8J849</accession>
<sequence>MSCNKQKVSKIYCNSLRISSMSKTANKPFILLSGATSGIGRSIALALSEEYSLIVLARDTNKVHSLQNELNHNKKRDFLPLLCDLSKIDSLSNILNQCGENTIQAFIHCAGLRYVGYAKTFNYAEMLEVSNVNLFACMEIMKYLLKKQKHSLQNCVFLSSAFSQKGEVGNSFYAATKGGLDSYMRSLALELAPKIRVNSIQCGGIFDTNMTNTLFTPAQKEKILLSYPLGEGNKEDIVHAVRFLLSKQARWITGVGLQVDGGLHI</sequence>
<organism evidence="3 4">
    <name type="scientific">Helicobacter aurati</name>
    <dbReference type="NCBI Taxonomy" id="137778"/>
    <lineage>
        <taxon>Bacteria</taxon>
        <taxon>Pseudomonadati</taxon>
        <taxon>Campylobacterota</taxon>
        <taxon>Epsilonproteobacteria</taxon>
        <taxon>Campylobacterales</taxon>
        <taxon>Helicobacteraceae</taxon>
        <taxon>Helicobacter</taxon>
    </lineage>
</organism>
<dbReference type="Proteomes" id="UP000256424">
    <property type="component" value="Unassembled WGS sequence"/>
</dbReference>
<proteinExistence type="inferred from homology"/>
<dbReference type="InterPro" id="IPR036291">
    <property type="entry name" value="NAD(P)-bd_dom_sf"/>
</dbReference>
<dbReference type="PRINTS" id="PR00081">
    <property type="entry name" value="GDHRDH"/>
</dbReference>
<protein>
    <submittedName>
        <fullName evidence="3">SDR family NAD(P)-dependent oxidoreductase</fullName>
    </submittedName>
</protein>
<dbReference type="AlphaFoldDB" id="A0A3D8J849"/>
<keyword evidence="4" id="KW-1185">Reference proteome</keyword>
<dbReference type="GO" id="GO:0016491">
    <property type="term" value="F:oxidoreductase activity"/>
    <property type="evidence" value="ECO:0007669"/>
    <property type="project" value="UniProtKB-KW"/>
</dbReference>
<evidence type="ECO:0000313" key="4">
    <source>
        <dbReference type="Proteomes" id="UP000256424"/>
    </source>
</evidence>
<name>A0A3D8J849_9HELI</name>
<dbReference type="EMBL" id="NXLW01000003">
    <property type="protein sequence ID" value="RDU73054.1"/>
    <property type="molecule type" value="Genomic_DNA"/>
</dbReference>
<dbReference type="PANTHER" id="PTHR43639:SF1">
    <property type="entry name" value="SHORT-CHAIN DEHYDROGENASE_REDUCTASE FAMILY PROTEIN"/>
    <property type="match status" value="1"/>
</dbReference>
<comment type="caution">
    <text evidence="3">The sequence shown here is derived from an EMBL/GenBank/DDBJ whole genome shotgun (WGS) entry which is preliminary data.</text>
</comment>
<dbReference type="SUPFAM" id="SSF51735">
    <property type="entry name" value="NAD(P)-binding Rossmann-fold domains"/>
    <property type="match status" value="1"/>
</dbReference>
<dbReference type="InterPro" id="IPR020904">
    <property type="entry name" value="Sc_DH/Rdtase_CS"/>
</dbReference>
<gene>
    <name evidence="3" type="ORF">CQA66_02125</name>
</gene>
<evidence type="ECO:0000313" key="3">
    <source>
        <dbReference type="EMBL" id="RDU73054.1"/>
    </source>
</evidence>
<dbReference type="PROSITE" id="PS00061">
    <property type="entry name" value="ADH_SHORT"/>
    <property type="match status" value="1"/>
</dbReference>
<evidence type="ECO:0000256" key="1">
    <source>
        <dbReference type="ARBA" id="ARBA00006484"/>
    </source>
</evidence>
<keyword evidence="2" id="KW-0560">Oxidoreductase</keyword>
<dbReference type="PANTHER" id="PTHR43639">
    <property type="entry name" value="OXIDOREDUCTASE, SHORT-CHAIN DEHYDROGENASE/REDUCTASE FAMILY (AFU_ORTHOLOGUE AFUA_5G02870)"/>
    <property type="match status" value="1"/>
</dbReference>
<evidence type="ECO:0000256" key="2">
    <source>
        <dbReference type="ARBA" id="ARBA00023002"/>
    </source>
</evidence>
<dbReference type="CDD" id="cd05233">
    <property type="entry name" value="SDR_c"/>
    <property type="match status" value="1"/>
</dbReference>
<dbReference type="Pfam" id="PF13561">
    <property type="entry name" value="adh_short_C2"/>
    <property type="match status" value="1"/>
</dbReference>
<comment type="similarity">
    <text evidence="1">Belongs to the short-chain dehydrogenases/reductases (SDR) family.</text>
</comment>